<dbReference type="PANTHER" id="PTHR21666:SF270">
    <property type="entry name" value="MUREIN HYDROLASE ACTIVATOR ENVC"/>
    <property type="match status" value="1"/>
</dbReference>
<sequence length="443" mass="47662">MRAKKSLVFTFAATCLVTMTHASIANAETIDKKIENEDKVINKLSDDKDNSDRKLSDIDASIITLTQEADQLLSDKVTLEKEANQLAIDIEGLQKAIQKRTEKIEDQVRSTQVNQNEQDIVNVILESSSVSDAISRTVAYTKLVTANNDIVQEQKKDQEELAQKQIDLQTKLDEITKKANDLKANQTKLEAEKDAQLKLAQDILKSLDSAKDKKSGLLAQKAQAEKIAAENAKKQKEQAEKAKQAKEAQEKALAKQQAEAKATKQAEKPLESNKPVSASRPSGNQGASNNSEPAADSSSYDEPTVIPTTSGSGGFQRPIPNITITSGFGGRPDPNGFAGTWHDGIDMAGSSGQPIMASRAGTVVESSFHPSAGNHVIIKHDNGYYTYYMHLNAPGIANGSQVQAGQVIGGMGTTGNSTGVHLHFGISTGLWNGFMDPSSFIGI</sequence>
<dbReference type="Proteomes" id="UP000287857">
    <property type="component" value="Unassembled WGS sequence"/>
</dbReference>
<dbReference type="AlphaFoldDB" id="A0A430A1C3"/>
<feature type="region of interest" description="Disordered" evidence="3">
    <location>
        <begin position="229"/>
        <end position="335"/>
    </location>
</feature>
<dbReference type="Pfam" id="PF01551">
    <property type="entry name" value="Peptidase_M23"/>
    <property type="match status" value="1"/>
</dbReference>
<keyword evidence="2" id="KW-0175">Coiled coil</keyword>
<protein>
    <submittedName>
        <fullName evidence="7">Uncharacterized protein</fullName>
    </submittedName>
</protein>
<dbReference type="Gene3D" id="2.70.70.10">
    <property type="entry name" value="Glucose Permease (Domain IIA)"/>
    <property type="match status" value="1"/>
</dbReference>
<proteinExistence type="predicted"/>
<dbReference type="EMBL" id="NGJS01000002">
    <property type="protein sequence ID" value="RSU00167.1"/>
    <property type="molecule type" value="Genomic_DNA"/>
</dbReference>
<comment type="caution">
    <text evidence="7">The sequence shown here is derived from an EMBL/GenBank/DDBJ whole genome shotgun (WGS) entry which is preliminary data.</text>
</comment>
<evidence type="ECO:0000256" key="4">
    <source>
        <dbReference type="SAM" id="SignalP"/>
    </source>
</evidence>
<evidence type="ECO:0000313" key="8">
    <source>
        <dbReference type="Proteomes" id="UP000287857"/>
    </source>
</evidence>
<dbReference type="InterPro" id="IPR050570">
    <property type="entry name" value="Cell_wall_metabolism_enzyme"/>
</dbReference>
<gene>
    <name evidence="7" type="ORF">CBF37_02395</name>
</gene>
<feature type="domain" description="M23ase beta-sheet core" evidence="5">
    <location>
        <begin position="342"/>
        <end position="427"/>
    </location>
</feature>
<evidence type="ECO:0000259" key="5">
    <source>
        <dbReference type="Pfam" id="PF01551"/>
    </source>
</evidence>
<dbReference type="RefSeq" id="WP_125983119.1">
    <property type="nucleotide sequence ID" value="NZ_NGJS01000002.1"/>
</dbReference>
<dbReference type="GO" id="GO:0004222">
    <property type="term" value="F:metalloendopeptidase activity"/>
    <property type="evidence" value="ECO:0007669"/>
    <property type="project" value="TreeGrafter"/>
</dbReference>
<dbReference type="Pfam" id="PF24568">
    <property type="entry name" value="CC_PcsB"/>
    <property type="match status" value="1"/>
</dbReference>
<evidence type="ECO:0000256" key="1">
    <source>
        <dbReference type="ARBA" id="ARBA00022729"/>
    </source>
</evidence>
<organism evidence="7 8">
    <name type="scientific">Vagococcus vulneris</name>
    <dbReference type="NCBI Taxonomy" id="1977869"/>
    <lineage>
        <taxon>Bacteria</taxon>
        <taxon>Bacillati</taxon>
        <taxon>Bacillota</taxon>
        <taxon>Bacilli</taxon>
        <taxon>Lactobacillales</taxon>
        <taxon>Enterococcaceae</taxon>
        <taxon>Vagococcus</taxon>
    </lineage>
</organism>
<feature type="chain" id="PRO_5019456687" evidence="4">
    <location>
        <begin position="28"/>
        <end position="443"/>
    </location>
</feature>
<feature type="compositionally biased region" description="Polar residues" evidence="3">
    <location>
        <begin position="274"/>
        <end position="310"/>
    </location>
</feature>
<feature type="compositionally biased region" description="Basic and acidic residues" evidence="3">
    <location>
        <begin position="229"/>
        <end position="253"/>
    </location>
</feature>
<dbReference type="OrthoDB" id="9805070at2"/>
<keyword evidence="8" id="KW-1185">Reference proteome</keyword>
<dbReference type="SUPFAM" id="SSF51261">
    <property type="entry name" value="Duplicated hybrid motif"/>
    <property type="match status" value="1"/>
</dbReference>
<keyword evidence="1 4" id="KW-0732">Signal</keyword>
<feature type="domain" description="Peptidoglycan hydrolase PcsB coiled-coil" evidence="6">
    <location>
        <begin position="90"/>
        <end position="164"/>
    </location>
</feature>
<dbReference type="Gene3D" id="6.10.250.3150">
    <property type="match status" value="1"/>
</dbReference>
<dbReference type="InterPro" id="IPR016047">
    <property type="entry name" value="M23ase_b-sheet_dom"/>
</dbReference>
<dbReference type="InterPro" id="IPR057309">
    <property type="entry name" value="PcsB_CC"/>
</dbReference>
<feature type="compositionally biased region" description="Basic and acidic residues" evidence="3">
    <location>
        <begin position="261"/>
        <end position="271"/>
    </location>
</feature>
<name>A0A430A1C3_9ENTE</name>
<dbReference type="InterPro" id="IPR011055">
    <property type="entry name" value="Dup_hybrid_motif"/>
</dbReference>
<evidence type="ECO:0000256" key="3">
    <source>
        <dbReference type="SAM" id="MobiDB-lite"/>
    </source>
</evidence>
<reference evidence="7 8" key="1">
    <citation type="submission" date="2017-05" db="EMBL/GenBank/DDBJ databases">
        <title>Vagococcus spp. assemblies.</title>
        <authorList>
            <person name="Gulvik C.A."/>
        </authorList>
    </citation>
    <scope>NUCLEOTIDE SEQUENCE [LARGE SCALE GENOMIC DNA]</scope>
    <source>
        <strain evidence="7 8">SS1995</strain>
    </source>
</reference>
<evidence type="ECO:0000313" key="7">
    <source>
        <dbReference type="EMBL" id="RSU00167.1"/>
    </source>
</evidence>
<evidence type="ECO:0000259" key="6">
    <source>
        <dbReference type="Pfam" id="PF24568"/>
    </source>
</evidence>
<evidence type="ECO:0000256" key="2">
    <source>
        <dbReference type="SAM" id="Coils"/>
    </source>
</evidence>
<accession>A0A430A1C3</accession>
<feature type="coiled-coil region" evidence="2">
    <location>
        <begin position="62"/>
        <end position="96"/>
    </location>
</feature>
<feature type="signal peptide" evidence="4">
    <location>
        <begin position="1"/>
        <end position="27"/>
    </location>
</feature>
<dbReference type="CDD" id="cd12797">
    <property type="entry name" value="M23_peptidase"/>
    <property type="match status" value="1"/>
</dbReference>
<dbReference type="PANTHER" id="PTHR21666">
    <property type="entry name" value="PEPTIDASE-RELATED"/>
    <property type="match status" value="1"/>
</dbReference>